<evidence type="ECO:0000256" key="1">
    <source>
        <dbReference type="SAM" id="Coils"/>
    </source>
</evidence>
<feature type="compositionally biased region" description="Basic and acidic residues" evidence="2">
    <location>
        <begin position="11"/>
        <end position="33"/>
    </location>
</feature>
<dbReference type="AlphaFoldDB" id="A0A7S2ULB5"/>
<feature type="transmembrane region" description="Helical" evidence="3">
    <location>
        <begin position="601"/>
        <end position="624"/>
    </location>
</feature>
<dbReference type="EMBL" id="HBHQ01019808">
    <property type="protein sequence ID" value="CAD9821482.1"/>
    <property type="molecule type" value="Transcribed_RNA"/>
</dbReference>
<name>A0A7S2ULB5_9STRA</name>
<keyword evidence="1" id="KW-0175">Coiled coil</keyword>
<reference evidence="4" key="1">
    <citation type="submission" date="2021-01" db="EMBL/GenBank/DDBJ databases">
        <authorList>
            <person name="Corre E."/>
            <person name="Pelletier E."/>
            <person name="Niang G."/>
            <person name="Scheremetjew M."/>
            <person name="Finn R."/>
            <person name="Kale V."/>
            <person name="Holt S."/>
            <person name="Cochrane G."/>
            <person name="Meng A."/>
            <person name="Brown T."/>
            <person name="Cohen L."/>
        </authorList>
    </citation>
    <scope>NUCLEOTIDE SEQUENCE</scope>
    <source>
        <strain evidence="4">CCMP2084</strain>
    </source>
</reference>
<keyword evidence="3" id="KW-0472">Membrane</keyword>
<organism evidence="4">
    <name type="scientific">Attheya septentrionalis</name>
    <dbReference type="NCBI Taxonomy" id="420275"/>
    <lineage>
        <taxon>Eukaryota</taxon>
        <taxon>Sar</taxon>
        <taxon>Stramenopiles</taxon>
        <taxon>Ochrophyta</taxon>
        <taxon>Bacillariophyta</taxon>
        <taxon>Coscinodiscophyceae</taxon>
        <taxon>Chaetocerotophycidae</taxon>
        <taxon>Chaetocerotales</taxon>
        <taxon>Attheyaceae</taxon>
        <taxon>Attheya</taxon>
    </lineage>
</organism>
<evidence type="ECO:0000256" key="3">
    <source>
        <dbReference type="SAM" id="Phobius"/>
    </source>
</evidence>
<evidence type="ECO:0000313" key="4">
    <source>
        <dbReference type="EMBL" id="CAD9821482.1"/>
    </source>
</evidence>
<sequence length="626" mass="71295">MSTSMITYPYPEHHDDSSADKSKGNEREVHCLEEDGNEDNSSDNYGSVKLNRQDDESVSSSSSSTRAGALCCRMSDIIPTKKQRTRSKKTSPQNQGKTPEVARAYKRLKTAEEREENATNVLQEARQDLQEAQRLYQEAQALNNPQAKESKIYEEIHVDECPVTLIKIPYLDQDMTIDTSCSFSFDVTNTSSEYVPRLKTNDDVTIDSSHSISSYGSKESAGADASHSSFITVMSPNDSEEHSILSSDISSSSRDRCHELDESAVEKKKLMRKFNLRKKEMKRVTRGFSKRYIALITSNEAHVEREAMLKLEANNILPTVNDSNCQSADITKPEVEYQATREAGFNKKCILDNIRENVLFEFFNFVPGILILFAYSVAHVSIEELMSHIFEAYTQELEEWSEDQFYFGILGIAFILLRLSGNIFEWVSDDHFACVKFDMHNRLRMRKNDARIMLWLRRHQLIQPFMNILCLYTCFISVNHLLSKNVLPALFDNAETREQLIAGLPSMKYDGVSTHIKNFFLSGESQFENKAAATWDVMDFQFGVDQCYTNTTMSSSWEYYEAFRAKLTAQDGLYLENIISVNSYYNLIGDPKAGVYTTDDAVFFFGVASVGSIIFLSRAGVGFWER</sequence>
<feature type="transmembrane region" description="Helical" evidence="3">
    <location>
        <begin position="461"/>
        <end position="482"/>
    </location>
</feature>
<feature type="transmembrane region" description="Helical" evidence="3">
    <location>
        <begin position="358"/>
        <end position="378"/>
    </location>
</feature>
<evidence type="ECO:0000256" key="2">
    <source>
        <dbReference type="SAM" id="MobiDB-lite"/>
    </source>
</evidence>
<accession>A0A7S2ULB5</accession>
<proteinExistence type="predicted"/>
<feature type="coiled-coil region" evidence="1">
    <location>
        <begin position="101"/>
        <end position="142"/>
    </location>
</feature>
<keyword evidence="3" id="KW-1133">Transmembrane helix</keyword>
<gene>
    <name evidence="4" type="ORF">ASEP1449_LOCUS13316</name>
</gene>
<feature type="transmembrane region" description="Helical" evidence="3">
    <location>
        <begin position="405"/>
        <end position="427"/>
    </location>
</feature>
<keyword evidence="3" id="KW-0812">Transmembrane</keyword>
<feature type="region of interest" description="Disordered" evidence="2">
    <location>
        <begin position="1"/>
        <end position="101"/>
    </location>
</feature>
<protein>
    <submittedName>
        <fullName evidence="4">Uncharacterized protein</fullName>
    </submittedName>
</protein>